<reference evidence="1" key="1">
    <citation type="journal article" date="2021" name="Proc. Natl. Acad. Sci. U.S.A.">
        <title>A Catalog of Tens of Thousands of Viruses from Human Metagenomes Reveals Hidden Associations with Chronic Diseases.</title>
        <authorList>
            <person name="Tisza M.J."/>
            <person name="Buck C.B."/>
        </authorList>
    </citation>
    <scope>NUCLEOTIDE SEQUENCE</scope>
    <source>
        <strain evidence="1">Ctlpi2</strain>
    </source>
</reference>
<dbReference type="EMBL" id="BK014928">
    <property type="protein sequence ID" value="DAD83151.1"/>
    <property type="molecule type" value="Genomic_DNA"/>
</dbReference>
<evidence type="ECO:0000313" key="1">
    <source>
        <dbReference type="EMBL" id="DAD83151.1"/>
    </source>
</evidence>
<organism evidence="1">
    <name type="scientific">Podoviridae sp. ctlpi2</name>
    <dbReference type="NCBI Taxonomy" id="2826574"/>
    <lineage>
        <taxon>Viruses</taxon>
        <taxon>Duplodnaviria</taxon>
        <taxon>Heunggongvirae</taxon>
        <taxon>Uroviricota</taxon>
        <taxon>Caudoviricetes</taxon>
    </lineage>
</organism>
<proteinExistence type="predicted"/>
<protein>
    <submittedName>
        <fullName evidence="1">Uncharacterized protein</fullName>
    </submittedName>
</protein>
<name>A0A8S5MM80_9CAUD</name>
<accession>A0A8S5MM80</accession>
<sequence length="43" mass="4969">MNFLDWRKHVFGLPPVALTHAPTLTTIQKTDYRQCSPRVVDNT</sequence>